<dbReference type="RefSeq" id="WP_078486434.1">
    <property type="nucleotide sequence ID" value="NZ_MPRJ01000023.1"/>
</dbReference>
<evidence type="ECO:0000313" key="2">
    <source>
        <dbReference type="EMBL" id="OOZ36913.1"/>
    </source>
</evidence>
<dbReference type="Proteomes" id="UP000190896">
    <property type="component" value="Unassembled WGS sequence"/>
</dbReference>
<organism evidence="2 3">
    <name type="scientific">Solemya velesiana gill symbiont</name>
    <dbReference type="NCBI Taxonomy" id="1918948"/>
    <lineage>
        <taxon>Bacteria</taxon>
        <taxon>Pseudomonadati</taxon>
        <taxon>Pseudomonadota</taxon>
        <taxon>Gammaproteobacteria</taxon>
        <taxon>sulfur-oxidizing symbionts</taxon>
    </lineage>
</organism>
<dbReference type="AlphaFoldDB" id="A0A1T2KVM6"/>
<accession>A0A1T2KVM6</accession>
<dbReference type="EMBL" id="MPRJ01000023">
    <property type="protein sequence ID" value="OOZ36913.1"/>
    <property type="molecule type" value="Genomic_DNA"/>
</dbReference>
<sequence length="121" mass="13888">MLERLNRLALLLLPYQGIALLFSVVSIIAVLIIVLALQPNETEYYLYPLIVAFLWFLSIYALIDCFKEIPQHPSEQKGFFKKLKTAIAWGWNWLVGIMLIATTLGVIGLSWKLISLWLKHS</sequence>
<keyword evidence="1" id="KW-1133">Transmembrane helix</keyword>
<reference evidence="2 3" key="1">
    <citation type="submission" date="2016-11" db="EMBL/GenBank/DDBJ databases">
        <title>Mixed transmission modes and dynamic genome evolution in an obligate animal-bacterial symbiosis.</title>
        <authorList>
            <person name="Russell S.L."/>
            <person name="Corbett-Detig R.B."/>
            <person name="Cavanaugh C.M."/>
        </authorList>
    </citation>
    <scope>NUCLEOTIDE SEQUENCE [LARGE SCALE GENOMIC DNA]</scope>
    <source>
        <strain evidence="2">Se-Cadez</strain>
    </source>
</reference>
<name>A0A1T2KVM6_9GAMM</name>
<keyword evidence="1" id="KW-0472">Membrane</keyword>
<evidence type="ECO:0000256" key="1">
    <source>
        <dbReference type="SAM" id="Phobius"/>
    </source>
</evidence>
<comment type="caution">
    <text evidence="2">The sequence shown here is derived from an EMBL/GenBank/DDBJ whole genome shotgun (WGS) entry which is preliminary data.</text>
</comment>
<evidence type="ECO:0008006" key="4">
    <source>
        <dbReference type="Google" id="ProtNLM"/>
    </source>
</evidence>
<feature type="transmembrane region" description="Helical" evidence="1">
    <location>
        <begin position="87"/>
        <end position="111"/>
    </location>
</feature>
<proteinExistence type="predicted"/>
<keyword evidence="3" id="KW-1185">Reference proteome</keyword>
<feature type="transmembrane region" description="Helical" evidence="1">
    <location>
        <begin position="44"/>
        <end position="66"/>
    </location>
</feature>
<keyword evidence="1" id="KW-0812">Transmembrane</keyword>
<dbReference type="OrthoDB" id="6228411at2"/>
<feature type="transmembrane region" description="Helical" evidence="1">
    <location>
        <begin position="12"/>
        <end position="38"/>
    </location>
</feature>
<evidence type="ECO:0000313" key="3">
    <source>
        <dbReference type="Proteomes" id="UP000190896"/>
    </source>
</evidence>
<protein>
    <recommendedName>
        <fullName evidence="4">Transmembrane protein</fullName>
    </recommendedName>
</protein>
<gene>
    <name evidence="2" type="ORF">BOW51_05110</name>
</gene>